<feature type="zinc finger region" description="dksA C4-type" evidence="4">
    <location>
        <begin position="91"/>
        <end position="115"/>
    </location>
</feature>
<name>A2SLK3_METPP</name>
<dbReference type="PROSITE" id="PS51128">
    <property type="entry name" value="ZF_DKSA_2"/>
    <property type="match status" value="1"/>
</dbReference>
<evidence type="ECO:0000256" key="2">
    <source>
        <dbReference type="ARBA" id="ARBA00022771"/>
    </source>
</evidence>
<keyword evidence="1" id="KW-0479">Metal-binding</keyword>
<dbReference type="eggNOG" id="COG1734">
    <property type="taxonomic scope" value="Bacteria"/>
</dbReference>
<dbReference type="Proteomes" id="UP000000366">
    <property type="component" value="Chromosome"/>
</dbReference>
<feature type="domain" description="Zinc finger DksA/TraR C4-type" evidence="5">
    <location>
        <begin position="86"/>
        <end position="121"/>
    </location>
</feature>
<evidence type="ECO:0000256" key="1">
    <source>
        <dbReference type="ARBA" id="ARBA00022723"/>
    </source>
</evidence>
<reference evidence="6 7" key="1">
    <citation type="journal article" date="2007" name="J. Bacteriol.">
        <title>Whole-genome analysis of the methyl tert-butyl ether-degrading beta-proteobacterium Methylibium petroleiphilum PM1.</title>
        <authorList>
            <person name="Kane S.R."/>
            <person name="Chakicherla A.Y."/>
            <person name="Chain P.S.G."/>
            <person name="Schmidt R."/>
            <person name="Shin M.W."/>
            <person name="Legler T.C."/>
            <person name="Scow K.M."/>
            <person name="Larimer F.W."/>
            <person name="Lucas S.M."/>
            <person name="Richardson P.M."/>
            <person name="Hristova K.R."/>
        </authorList>
    </citation>
    <scope>NUCLEOTIDE SEQUENCE [LARGE SCALE GENOMIC DNA]</scope>
    <source>
        <strain evidence="7">ATCC BAA-1232 / LMG 22953 / PM1</strain>
    </source>
</reference>
<dbReference type="HOGENOM" id="CLU_1925121_0_0_4"/>
<keyword evidence="2" id="KW-0863">Zinc-finger</keyword>
<dbReference type="AlphaFoldDB" id="A2SLK3"/>
<evidence type="ECO:0000313" key="6">
    <source>
        <dbReference type="EMBL" id="ABM96442.1"/>
    </source>
</evidence>
<dbReference type="InterPro" id="IPR000962">
    <property type="entry name" value="Znf_DskA_TraR"/>
</dbReference>
<dbReference type="Pfam" id="PF01258">
    <property type="entry name" value="zf-dskA_traR"/>
    <property type="match status" value="1"/>
</dbReference>
<dbReference type="EMBL" id="CP000555">
    <property type="protein sequence ID" value="ABM96442.1"/>
    <property type="molecule type" value="Genomic_DNA"/>
</dbReference>
<keyword evidence="3" id="KW-0862">Zinc</keyword>
<dbReference type="SUPFAM" id="SSF57716">
    <property type="entry name" value="Glucocorticoid receptor-like (DNA-binding domain)"/>
    <property type="match status" value="1"/>
</dbReference>
<accession>A2SLK3</accession>
<organism evidence="6 7">
    <name type="scientific">Methylibium petroleiphilum (strain ATCC BAA-1232 / LMG 22953 / PM1)</name>
    <dbReference type="NCBI Taxonomy" id="420662"/>
    <lineage>
        <taxon>Bacteria</taxon>
        <taxon>Pseudomonadati</taxon>
        <taxon>Pseudomonadota</taxon>
        <taxon>Betaproteobacteria</taxon>
        <taxon>Burkholderiales</taxon>
        <taxon>Sphaerotilaceae</taxon>
        <taxon>Methylibium</taxon>
    </lineage>
</organism>
<dbReference type="KEGG" id="mpt:Mpe_A3489"/>
<dbReference type="PANTHER" id="PTHR33823">
    <property type="entry name" value="RNA POLYMERASE-BINDING TRANSCRIPTION FACTOR DKSA-RELATED"/>
    <property type="match status" value="1"/>
</dbReference>
<keyword evidence="7" id="KW-1185">Reference proteome</keyword>
<dbReference type="STRING" id="420662.Mpe_A3489"/>
<gene>
    <name evidence="6" type="ordered locus">Mpe_A3489</name>
</gene>
<evidence type="ECO:0000256" key="4">
    <source>
        <dbReference type="PROSITE-ProRule" id="PRU00510"/>
    </source>
</evidence>
<sequence>MRPTLTTLRTVSSGAPRGVCPAGLQEPTRSLLRHRLIDLERRLVDMAETITTRLCDGAAIAESAAPRPDAVVLGEVRAALARFETGRYGHCVECGAPIEPARLIERPQASRCDDCEHEHEHEHHAGRAAYS</sequence>
<dbReference type="Gene3D" id="1.20.120.910">
    <property type="entry name" value="DksA, coiled-coil domain"/>
    <property type="match status" value="1"/>
</dbReference>
<evidence type="ECO:0000259" key="5">
    <source>
        <dbReference type="Pfam" id="PF01258"/>
    </source>
</evidence>
<protein>
    <recommendedName>
        <fullName evidence="5">Zinc finger DksA/TraR C4-type domain-containing protein</fullName>
    </recommendedName>
</protein>
<dbReference type="RefSeq" id="WP_011831062.1">
    <property type="nucleotide sequence ID" value="NC_008825.1"/>
</dbReference>
<evidence type="ECO:0000313" key="7">
    <source>
        <dbReference type="Proteomes" id="UP000000366"/>
    </source>
</evidence>
<dbReference type="GO" id="GO:0008270">
    <property type="term" value="F:zinc ion binding"/>
    <property type="evidence" value="ECO:0007669"/>
    <property type="project" value="UniProtKB-KW"/>
</dbReference>
<evidence type="ECO:0000256" key="3">
    <source>
        <dbReference type="ARBA" id="ARBA00022833"/>
    </source>
</evidence>
<proteinExistence type="predicted"/>